<dbReference type="InterPro" id="IPR053141">
    <property type="entry name" value="Mycobact_SerProt_Inhib_Rv3364c"/>
</dbReference>
<evidence type="ECO:0000259" key="1">
    <source>
        <dbReference type="SMART" id="SM00960"/>
    </source>
</evidence>
<name>A0ABS0NPH5_9ACTN</name>
<keyword evidence="3" id="KW-1185">Reference proteome</keyword>
<proteinExistence type="predicted"/>
<dbReference type="SUPFAM" id="SSF103196">
    <property type="entry name" value="Roadblock/LC7 domain"/>
    <property type="match status" value="1"/>
</dbReference>
<evidence type="ECO:0000313" key="2">
    <source>
        <dbReference type="EMBL" id="MBH5337105.1"/>
    </source>
</evidence>
<dbReference type="PANTHER" id="PTHR36222:SF1">
    <property type="entry name" value="SERINE PROTEASE INHIBITOR RV3364C"/>
    <property type="match status" value="1"/>
</dbReference>
<protein>
    <submittedName>
        <fullName evidence="2">Roadblock/LC7 domain-containing protein</fullName>
    </submittedName>
</protein>
<dbReference type="RefSeq" id="WP_197990438.1">
    <property type="nucleotide sequence ID" value="NZ_JACYXC010000001.1"/>
</dbReference>
<feature type="domain" description="Roadblock/LAMTOR2" evidence="1">
    <location>
        <begin position="13"/>
        <end position="105"/>
    </location>
</feature>
<sequence>MTAPQRTVPNDMSWVLDPLLTLPGVRHGVVLTADGMVTGASPELRREAAEGTAAMMSALQGAARAVARELSGEPGTRVEQVVLATDNGVVFAVPAGEDTVLALFADTSCEMAALTHRVQLQVAALATWAAAPRQHRGSGIRGS</sequence>
<dbReference type="Gene3D" id="3.30.450.30">
    <property type="entry name" value="Dynein light chain 2a, cytoplasmic"/>
    <property type="match status" value="1"/>
</dbReference>
<dbReference type="Pfam" id="PF03259">
    <property type="entry name" value="Robl_LC7"/>
    <property type="match status" value="1"/>
</dbReference>
<evidence type="ECO:0000313" key="3">
    <source>
        <dbReference type="Proteomes" id="UP000807371"/>
    </source>
</evidence>
<dbReference type="InterPro" id="IPR004942">
    <property type="entry name" value="Roadblock/LAMTOR2_dom"/>
</dbReference>
<dbReference type="Proteomes" id="UP000807371">
    <property type="component" value="Unassembled WGS sequence"/>
</dbReference>
<organism evidence="2 3">
    <name type="scientific">Streptomyces pactum</name>
    <dbReference type="NCBI Taxonomy" id="68249"/>
    <lineage>
        <taxon>Bacteria</taxon>
        <taxon>Bacillati</taxon>
        <taxon>Actinomycetota</taxon>
        <taxon>Actinomycetes</taxon>
        <taxon>Kitasatosporales</taxon>
        <taxon>Streptomycetaceae</taxon>
        <taxon>Streptomyces</taxon>
    </lineage>
</organism>
<dbReference type="PANTHER" id="PTHR36222">
    <property type="entry name" value="SERINE PROTEASE INHIBITOR RV3364C"/>
    <property type="match status" value="1"/>
</dbReference>
<gene>
    <name evidence="2" type="ORF">IHE55_20995</name>
</gene>
<dbReference type="SMART" id="SM00960">
    <property type="entry name" value="Robl_LC7"/>
    <property type="match status" value="1"/>
</dbReference>
<comment type="caution">
    <text evidence="2">The sequence shown here is derived from an EMBL/GenBank/DDBJ whole genome shotgun (WGS) entry which is preliminary data.</text>
</comment>
<accession>A0ABS0NPH5</accession>
<reference evidence="2 3" key="1">
    <citation type="submission" date="2020-09" db="EMBL/GenBank/DDBJ databases">
        <title>Biosynthesis of the nuclear factor of activated T cells inhibitor NFAT-133 and its congeners in Streptomyces pactum.</title>
        <authorList>
            <person name="Zhou W."/>
            <person name="Posri P."/>
            <person name="Abugrain M.E."/>
            <person name="Weisberg A.J."/>
            <person name="Chang J.H."/>
            <person name="Mahmud T."/>
        </authorList>
    </citation>
    <scope>NUCLEOTIDE SEQUENCE [LARGE SCALE GENOMIC DNA]</scope>
    <source>
        <strain evidence="2 3">ATCC 27456</strain>
    </source>
</reference>
<dbReference type="EMBL" id="JACYXC010000001">
    <property type="protein sequence ID" value="MBH5337105.1"/>
    <property type="molecule type" value="Genomic_DNA"/>
</dbReference>